<sequence>MHFSWFVVLVVAFAAVAVVQSSNRKRSSYYQASRIHGDSNEFNRRLMNFLIRNAAQESREDEDDIEEAQLRDETGRILTHIAKFILRTM</sequence>
<organism evidence="2 3">
    <name type="scientific">Adineta steineri</name>
    <dbReference type="NCBI Taxonomy" id="433720"/>
    <lineage>
        <taxon>Eukaryota</taxon>
        <taxon>Metazoa</taxon>
        <taxon>Spiralia</taxon>
        <taxon>Gnathifera</taxon>
        <taxon>Rotifera</taxon>
        <taxon>Eurotatoria</taxon>
        <taxon>Bdelloidea</taxon>
        <taxon>Adinetida</taxon>
        <taxon>Adinetidae</taxon>
        <taxon>Adineta</taxon>
    </lineage>
</organism>
<evidence type="ECO:0000313" key="2">
    <source>
        <dbReference type="EMBL" id="CAF4327059.1"/>
    </source>
</evidence>
<proteinExistence type="predicted"/>
<gene>
    <name evidence="2" type="ORF">OXD698_LOCUS47487</name>
</gene>
<accession>A0A820JJE0</accession>
<dbReference type="EMBL" id="CAJOAZ010018515">
    <property type="protein sequence ID" value="CAF4327059.1"/>
    <property type="molecule type" value="Genomic_DNA"/>
</dbReference>
<feature type="signal peptide" evidence="1">
    <location>
        <begin position="1"/>
        <end position="21"/>
    </location>
</feature>
<dbReference type="AlphaFoldDB" id="A0A820JJE0"/>
<keyword evidence="1" id="KW-0732">Signal</keyword>
<dbReference type="Proteomes" id="UP000663844">
    <property type="component" value="Unassembled WGS sequence"/>
</dbReference>
<name>A0A820JJE0_9BILA</name>
<evidence type="ECO:0000256" key="1">
    <source>
        <dbReference type="SAM" id="SignalP"/>
    </source>
</evidence>
<protein>
    <submittedName>
        <fullName evidence="2">Uncharacterized protein</fullName>
    </submittedName>
</protein>
<comment type="caution">
    <text evidence="2">The sequence shown here is derived from an EMBL/GenBank/DDBJ whole genome shotgun (WGS) entry which is preliminary data.</text>
</comment>
<reference evidence="2" key="1">
    <citation type="submission" date="2021-02" db="EMBL/GenBank/DDBJ databases">
        <authorList>
            <person name="Nowell W R."/>
        </authorList>
    </citation>
    <scope>NUCLEOTIDE SEQUENCE</scope>
</reference>
<evidence type="ECO:0000313" key="3">
    <source>
        <dbReference type="Proteomes" id="UP000663844"/>
    </source>
</evidence>
<feature type="chain" id="PRO_5032732284" evidence="1">
    <location>
        <begin position="22"/>
        <end position="89"/>
    </location>
</feature>